<feature type="region of interest" description="Disordered" evidence="1">
    <location>
        <begin position="106"/>
        <end position="129"/>
    </location>
</feature>
<protein>
    <recommendedName>
        <fullName evidence="4">DUF295 domain-containing protein</fullName>
    </recommendedName>
</protein>
<feature type="compositionally biased region" description="Acidic residues" evidence="1">
    <location>
        <begin position="106"/>
        <end position="118"/>
    </location>
</feature>
<proteinExistence type="predicted"/>
<dbReference type="Proteomes" id="UP000026915">
    <property type="component" value="Chromosome 1"/>
</dbReference>
<evidence type="ECO:0000256" key="1">
    <source>
        <dbReference type="SAM" id="MobiDB-lite"/>
    </source>
</evidence>
<evidence type="ECO:0008006" key="4">
    <source>
        <dbReference type="Google" id="ProtNLM"/>
    </source>
</evidence>
<keyword evidence="3" id="KW-1185">Reference proteome</keyword>
<dbReference type="AlphaFoldDB" id="A0A061DK52"/>
<dbReference type="InParanoid" id="A0A061DK52"/>
<dbReference type="EMBL" id="CM001879">
    <property type="protein sequence ID" value="EOX93025.1"/>
    <property type="molecule type" value="Genomic_DNA"/>
</dbReference>
<dbReference type="Gramene" id="EOX93025">
    <property type="protein sequence ID" value="EOX93025"/>
    <property type="gene ID" value="TCM_001881"/>
</dbReference>
<evidence type="ECO:0000313" key="3">
    <source>
        <dbReference type="Proteomes" id="UP000026915"/>
    </source>
</evidence>
<evidence type="ECO:0000313" key="2">
    <source>
        <dbReference type="EMBL" id="EOX93025.1"/>
    </source>
</evidence>
<sequence length="155" mass="17230">MSFKIFKLVLDDQSGELLEEKEVKNVDGDVAFVGDHHSVIVSTLDCPETQLHSIYFTNDHFIATIYWPLGPQVIVTSNAKSFIRLKENWDLDHNGAFRGWNGEAMEASDEDEDNDAYGDDNGVGQLRGGDLEMSDASNVAANKTGNDDWLQLSSF</sequence>
<organism evidence="2 3">
    <name type="scientific">Theobroma cacao</name>
    <name type="common">Cacao</name>
    <name type="synonym">Cocoa</name>
    <dbReference type="NCBI Taxonomy" id="3641"/>
    <lineage>
        <taxon>Eukaryota</taxon>
        <taxon>Viridiplantae</taxon>
        <taxon>Streptophyta</taxon>
        <taxon>Embryophyta</taxon>
        <taxon>Tracheophyta</taxon>
        <taxon>Spermatophyta</taxon>
        <taxon>Magnoliopsida</taxon>
        <taxon>eudicotyledons</taxon>
        <taxon>Gunneridae</taxon>
        <taxon>Pentapetalae</taxon>
        <taxon>rosids</taxon>
        <taxon>malvids</taxon>
        <taxon>Malvales</taxon>
        <taxon>Malvaceae</taxon>
        <taxon>Byttnerioideae</taxon>
        <taxon>Theobroma</taxon>
    </lineage>
</organism>
<name>A0A061DK52_THECC</name>
<gene>
    <name evidence="2" type="ORF">TCM_001881</name>
</gene>
<accession>A0A061DK52</accession>
<dbReference type="HOGENOM" id="CLU_1698641_0_0_1"/>
<reference evidence="2 3" key="1">
    <citation type="journal article" date="2013" name="Genome Biol.">
        <title>The genome sequence of the most widely cultivated cacao type and its use to identify candidate genes regulating pod color.</title>
        <authorList>
            <person name="Motamayor J.C."/>
            <person name="Mockaitis K."/>
            <person name="Schmutz J."/>
            <person name="Haiminen N."/>
            <person name="Iii D.L."/>
            <person name="Cornejo O."/>
            <person name="Findley S.D."/>
            <person name="Zheng P."/>
            <person name="Utro F."/>
            <person name="Royaert S."/>
            <person name="Saski C."/>
            <person name="Jenkins J."/>
            <person name="Podicheti R."/>
            <person name="Zhao M."/>
            <person name="Scheffler B.E."/>
            <person name="Stack J.C."/>
            <person name="Feltus F.A."/>
            <person name="Mustiga G.M."/>
            <person name="Amores F."/>
            <person name="Phillips W."/>
            <person name="Marelli J.P."/>
            <person name="May G.D."/>
            <person name="Shapiro H."/>
            <person name="Ma J."/>
            <person name="Bustamante C.D."/>
            <person name="Schnell R.J."/>
            <person name="Main D."/>
            <person name="Gilbert D."/>
            <person name="Parida L."/>
            <person name="Kuhn D.N."/>
        </authorList>
    </citation>
    <scope>NUCLEOTIDE SEQUENCE [LARGE SCALE GENOMIC DNA]</scope>
    <source>
        <strain evidence="3">cv. Matina 1-6</strain>
    </source>
</reference>